<evidence type="ECO:0000256" key="7">
    <source>
        <dbReference type="RuleBase" id="RU363059"/>
    </source>
</evidence>
<protein>
    <recommendedName>
        <fullName evidence="7">Derlin</fullName>
    </recommendedName>
</protein>
<sequence length="308" mass="33735">MNFRSSIRAFYFNELKKIPPVTRFLCISLISVTGPVLMQLVSPYKVLYHQSFVFGERGFEVWRLWSSFFLGILTTLFKSFPGHVGGGLGFIFEMIMLYRTGNELESGPYLRKSSDLAFQLVVACGAIIVTSIPLSSTVFFRPLLLSLVYLSSQLAPPGAQTSLYGLISIPVKYFPFALLGMDLLNGGPRAAALALPGAVIGHLWWWGIFGSGAGGRGGPLAEYGRAPRWLARWFGESGGSGANAESIRATGSGVHVVPPRARAEDNAQTTHGYRWGSGQRLVTSQAVVLRLLAQNKIVNPNQKRDDYR</sequence>
<comment type="caution">
    <text evidence="7">Lacks conserved residue(s) required for the propagation of feature annotation.</text>
</comment>
<dbReference type="GO" id="GO:0006950">
    <property type="term" value="P:response to stress"/>
    <property type="evidence" value="ECO:0007669"/>
    <property type="project" value="UniProtKB-ARBA"/>
</dbReference>
<dbReference type="Pfam" id="PF04511">
    <property type="entry name" value="DER1"/>
    <property type="match status" value="1"/>
</dbReference>
<feature type="transmembrane region" description="Helical" evidence="7">
    <location>
        <begin position="21"/>
        <end position="41"/>
    </location>
</feature>
<feature type="transmembrane region" description="Helical" evidence="7">
    <location>
        <begin position="120"/>
        <end position="150"/>
    </location>
</feature>
<dbReference type="SUPFAM" id="SSF144091">
    <property type="entry name" value="Rhomboid-like"/>
    <property type="match status" value="1"/>
</dbReference>
<gene>
    <name evidence="8" type="ORF">LENED_004541</name>
</gene>
<keyword evidence="3 7" id="KW-0812">Transmembrane</keyword>
<comment type="subcellular location">
    <subcellularLocation>
        <location evidence="1 7">Endoplasmic reticulum membrane</location>
        <topology evidence="1 7">Multi-pass membrane protein</topology>
    </subcellularLocation>
</comment>
<dbReference type="EMBL" id="BDGU01000118">
    <property type="protein sequence ID" value="GAW02864.1"/>
    <property type="molecule type" value="Genomic_DNA"/>
</dbReference>
<evidence type="ECO:0000256" key="3">
    <source>
        <dbReference type="ARBA" id="ARBA00022692"/>
    </source>
</evidence>
<reference evidence="8 9" key="1">
    <citation type="submission" date="2016-08" db="EMBL/GenBank/DDBJ databases">
        <authorList>
            <consortium name="Lentinula edodes genome sequencing consortium"/>
            <person name="Sakamoto Y."/>
            <person name="Nakade K."/>
            <person name="Sato S."/>
            <person name="Yoshida Y."/>
            <person name="Miyazaki K."/>
            <person name="Natsume S."/>
            <person name="Konno N."/>
        </authorList>
    </citation>
    <scope>NUCLEOTIDE SEQUENCE [LARGE SCALE GENOMIC DNA]</scope>
    <source>
        <strain evidence="8 9">NBRC 111202</strain>
    </source>
</reference>
<comment type="caution">
    <text evidence="8">The sequence shown here is derived from an EMBL/GenBank/DDBJ whole genome shotgun (WGS) entry which is preliminary data.</text>
</comment>
<reference evidence="8 9" key="2">
    <citation type="submission" date="2017-02" db="EMBL/GenBank/DDBJ databases">
        <title>A genome survey and senescence transcriptome analysis in Lentinula edodes.</title>
        <authorList>
            <person name="Sakamoto Y."/>
            <person name="Nakade K."/>
            <person name="Sato S."/>
            <person name="Yoshida Y."/>
            <person name="Miyazaki K."/>
            <person name="Natsume S."/>
            <person name="Konno N."/>
        </authorList>
    </citation>
    <scope>NUCLEOTIDE SEQUENCE [LARGE SCALE GENOMIC DNA]</scope>
    <source>
        <strain evidence="8 9">NBRC 111202</strain>
    </source>
</reference>
<accession>A0A1Q3E6Y6</accession>
<proteinExistence type="inferred from homology"/>
<evidence type="ECO:0000256" key="1">
    <source>
        <dbReference type="ARBA" id="ARBA00004477"/>
    </source>
</evidence>
<name>A0A1Q3E6Y6_LENED</name>
<organism evidence="8 9">
    <name type="scientific">Lentinula edodes</name>
    <name type="common">Shiitake mushroom</name>
    <name type="synonym">Lentinus edodes</name>
    <dbReference type="NCBI Taxonomy" id="5353"/>
    <lineage>
        <taxon>Eukaryota</taxon>
        <taxon>Fungi</taxon>
        <taxon>Dikarya</taxon>
        <taxon>Basidiomycota</taxon>
        <taxon>Agaricomycotina</taxon>
        <taxon>Agaricomycetes</taxon>
        <taxon>Agaricomycetidae</taxon>
        <taxon>Agaricales</taxon>
        <taxon>Marasmiineae</taxon>
        <taxon>Omphalotaceae</taxon>
        <taxon>Lentinula</taxon>
    </lineage>
</organism>
<dbReference type="AlphaFoldDB" id="A0A1Q3E6Y6"/>
<keyword evidence="5 7" id="KW-1133">Transmembrane helix</keyword>
<comment type="similarity">
    <text evidence="2 7">Belongs to the derlin family.</text>
</comment>
<dbReference type="InterPro" id="IPR035952">
    <property type="entry name" value="Rhomboid-like_sf"/>
</dbReference>
<dbReference type="STRING" id="5353.A0A1Q3E6Y6"/>
<keyword evidence="6 7" id="KW-0472">Membrane</keyword>
<evidence type="ECO:0000256" key="5">
    <source>
        <dbReference type="ARBA" id="ARBA00022989"/>
    </source>
</evidence>
<dbReference type="PANTHER" id="PTHR11009">
    <property type="entry name" value="DER1-LIKE PROTEIN, DERLIN"/>
    <property type="match status" value="1"/>
</dbReference>
<evidence type="ECO:0000256" key="4">
    <source>
        <dbReference type="ARBA" id="ARBA00022824"/>
    </source>
</evidence>
<evidence type="ECO:0000256" key="6">
    <source>
        <dbReference type="ARBA" id="ARBA00023136"/>
    </source>
</evidence>
<dbReference type="InterPro" id="IPR007599">
    <property type="entry name" value="DER1"/>
</dbReference>
<evidence type="ECO:0000313" key="9">
    <source>
        <dbReference type="Proteomes" id="UP000188533"/>
    </source>
</evidence>
<comment type="function">
    <text evidence="7">May be involved in the degradation of misfolded endoplasmic reticulum (ER) luminal proteins.</text>
</comment>
<keyword evidence="9" id="KW-1185">Reference proteome</keyword>
<evidence type="ECO:0000313" key="8">
    <source>
        <dbReference type="EMBL" id="GAW02864.1"/>
    </source>
</evidence>
<dbReference type="GO" id="GO:0005789">
    <property type="term" value="C:endoplasmic reticulum membrane"/>
    <property type="evidence" value="ECO:0007669"/>
    <property type="project" value="UniProtKB-SubCell"/>
</dbReference>
<evidence type="ECO:0000256" key="2">
    <source>
        <dbReference type="ARBA" id="ARBA00008917"/>
    </source>
</evidence>
<dbReference type="Proteomes" id="UP000188533">
    <property type="component" value="Unassembled WGS sequence"/>
</dbReference>
<keyword evidence="4 7" id="KW-0256">Endoplasmic reticulum</keyword>